<dbReference type="EMBL" id="JARYMX010000005">
    <property type="protein sequence ID" value="KAJ9547355.1"/>
    <property type="molecule type" value="Genomic_DNA"/>
</dbReference>
<dbReference type="SUPFAM" id="SSF54001">
    <property type="entry name" value="Cysteine proteinases"/>
    <property type="match status" value="1"/>
</dbReference>
<feature type="region of interest" description="Disordered" evidence="1">
    <location>
        <begin position="53"/>
        <end position="72"/>
    </location>
</feature>
<dbReference type="Proteomes" id="UP001172457">
    <property type="component" value="Chromosome 5"/>
</dbReference>
<comment type="caution">
    <text evidence="2">The sequence shown here is derived from an EMBL/GenBank/DDBJ whole genome shotgun (WGS) entry which is preliminary data.</text>
</comment>
<dbReference type="Gene3D" id="3.40.395.10">
    <property type="entry name" value="Adenoviral Proteinase, Chain A"/>
    <property type="match status" value="1"/>
</dbReference>
<accession>A0AA38WCS7</accession>
<sequence>MEMKMKLLMHAKSEAERTLDTAITKFPGDESFFKYVNELEVIFKTNRWVPKVEKDEPGNSKIPSTPGKERGKKEYVEDMEVKMKLLMHAKSEAERTLETAITKFPGDESFFKFINGIETLFKTKRSGPKVEKDVPCSINITTPTGEKVKDNVDSATEEWDQCWDSSKFVSDAIESADKALIKSELRQYQVKSTSNQVNEKGKAIIGQDATMGFNDKGKIVVIGTDTSDVFINKGKGGVRQDTSKESKATTEMVTIENHIGNRVRETRRMLKLGDHLRSPYMERCVDLQVNLEDKRAHEWIISSSGKKSDYVFWGQDDTRLYRTDMESLARKTDVRRSVIDAWSSLLNYDERYRNRDSPRRYFFPANMIEKLSTNNLIKDYNTFTRNLSAASKNNMEVVRMKNIDLVFFPMLRSGHYFVVVFNLKNPSVVILDNMVSAQSDDETMLKSYGYATDVLHVLMVKHLTTMEHTHAKAMRDTCQERLHMDWQTHHNYNSSGIFAMRHMETYKGSNKAWRTGFHTAKVETQLLDLRMKYVSKLLRSECNKKIGFIKEQLSKFLSDDDKIRAKD</sequence>
<proteinExistence type="predicted"/>
<protein>
    <recommendedName>
        <fullName evidence="4">Ubiquitin-like protease family profile domain-containing protein</fullName>
    </recommendedName>
</protein>
<reference evidence="2" key="1">
    <citation type="submission" date="2023-03" db="EMBL/GenBank/DDBJ databases">
        <title>Chromosome-scale reference genome and RAD-based genetic map of yellow starthistle (Centaurea solstitialis) reveal putative structural variation and QTLs associated with invader traits.</title>
        <authorList>
            <person name="Reatini B."/>
            <person name="Cang F.A."/>
            <person name="Jiang Q."/>
            <person name="Mckibben M.T.W."/>
            <person name="Barker M.S."/>
            <person name="Rieseberg L.H."/>
            <person name="Dlugosch K.M."/>
        </authorList>
    </citation>
    <scope>NUCLEOTIDE SEQUENCE</scope>
    <source>
        <strain evidence="2">CAN-66</strain>
        <tissue evidence="2">Leaf</tissue>
    </source>
</reference>
<evidence type="ECO:0000313" key="3">
    <source>
        <dbReference type="Proteomes" id="UP001172457"/>
    </source>
</evidence>
<dbReference type="InterPro" id="IPR038765">
    <property type="entry name" value="Papain-like_cys_pep_sf"/>
</dbReference>
<name>A0AA38WCS7_9ASTR</name>
<organism evidence="2 3">
    <name type="scientific">Centaurea solstitialis</name>
    <name type="common">yellow star-thistle</name>
    <dbReference type="NCBI Taxonomy" id="347529"/>
    <lineage>
        <taxon>Eukaryota</taxon>
        <taxon>Viridiplantae</taxon>
        <taxon>Streptophyta</taxon>
        <taxon>Embryophyta</taxon>
        <taxon>Tracheophyta</taxon>
        <taxon>Spermatophyta</taxon>
        <taxon>Magnoliopsida</taxon>
        <taxon>eudicotyledons</taxon>
        <taxon>Gunneridae</taxon>
        <taxon>Pentapetalae</taxon>
        <taxon>asterids</taxon>
        <taxon>campanulids</taxon>
        <taxon>Asterales</taxon>
        <taxon>Asteraceae</taxon>
        <taxon>Carduoideae</taxon>
        <taxon>Cardueae</taxon>
        <taxon>Centaureinae</taxon>
        <taxon>Centaurea</taxon>
    </lineage>
</organism>
<dbReference type="AlphaFoldDB" id="A0AA38WCS7"/>
<evidence type="ECO:0000313" key="2">
    <source>
        <dbReference type="EMBL" id="KAJ9547355.1"/>
    </source>
</evidence>
<keyword evidence="3" id="KW-1185">Reference proteome</keyword>
<gene>
    <name evidence="2" type="ORF">OSB04_019898</name>
</gene>
<evidence type="ECO:0000256" key="1">
    <source>
        <dbReference type="SAM" id="MobiDB-lite"/>
    </source>
</evidence>
<evidence type="ECO:0008006" key="4">
    <source>
        <dbReference type="Google" id="ProtNLM"/>
    </source>
</evidence>